<evidence type="ECO:0000256" key="2">
    <source>
        <dbReference type="ARBA" id="ARBA00022576"/>
    </source>
</evidence>
<evidence type="ECO:0000256" key="1">
    <source>
        <dbReference type="ARBA" id="ARBA00008954"/>
    </source>
</evidence>
<dbReference type="PROSITE" id="PS00600">
    <property type="entry name" value="AA_TRANSFER_CLASS_3"/>
    <property type="match status" value="1"/>
</dbReference>
<dbReference type="PANTHER" id="PTHR43094:SF1">
    <property type="entry name" value="AMINOTRANSFERASE CLASS-III"/>
    <property type="match status" value="1"/>
</dbReference>
<name>A0A6G8PTK6_9ACTN</name>
<dbReference type="PANTHER" id="PTHR43094">
    <property type="entry name" value="AMINOTRANSFERASE"/>
    <property type="match status" value="1"/>
</dbReference>
<dbReference type="SUPFAM" id="SSF53383">
    <property type="entry name" value="PLP-dependent transferases"/>
    <property type="match status" value="1"/>
</dbReference>
<evidence type="ECO:0000256" key="5">
    <source>
        <dbReference type="RuleBase" id="RU003560"/>
    </source>
</evidence>
<dbReference type="KEGG" id="rmar:GBA65_04060"/>
<keyword evidence="2 6" id="KW-0032">Aminotransferase</keyword>
<dbReference type="NCBIfam" id="NF005812">
    <property type="entry name" value="PRK07678.1"/>
    <property type="match status" value="1"/>
</dbReference>
<sequence length="457" mass="50380">MDTQKGTSAAEGWAEKDRRYVWHAMSRVNPGSGQASPTMMVEEGSGAWISDAEGNRYLDGMSGLWCVNVGYGREELAKAAYDQLVKLPYYPLTMSHRPAVELAEKLNEWLDDEYVIYYSNSGSEANEVAFKVARQFHDQNGEPGRHKFVSRYRAYHGNTMGSLAATGQAQRKFRYEPLAPGFLHVPPPDRYRCAYCSDRPACNLECAREIERTIQWELPETVAGVIMEPMITGGGILIPPDGYVEEVARICERTGALLIVDEVICGFGRTGKKFGHQHYGIKPDIVTMAKGITSAYLPLSATAVKRDLFERFMDAEEYAHFRHVNTFGGNPTACAVAIRNLQIMEDEDLPERAAAMGQKLMEGLSELRDHPNVGQLRGKGLLAGIELVEDKETKAPAAADKVAKVISGCKERGLIVGKNGDTVAGFNNVVTLAPPLVVTDEDLEFIVQTIRESVNGL</sequence>
<dbReference type="EMBL" id="CP045121">
    <property type="protein sequence ID" value="QIN77829.1"/>
    <property type="molecule type" value="Genomic_DNA"/>
</dbReference>
<dbReference type="InterPro" id="IPR049704">
    <property type="entry name" value="Aminotrans_3_PPA_site"/>
</dbReference>
<gene>
    <name evidence="6" type="ORF">GBA65_04060</name>
</gene>
<dbReference type="Gene3D" id="3.90.1150.10">
    <property type="entry name" value="Aspartate Aminotransferase, domain 1"/>
    <property type="match status" value="1"/>
</dbReference>
<evidence type="ECO:0000256" key="4">
    <source>
        <dbReference type="ARBA" id="ARBA00022898"/>
    </source>
</evidence>
<dbReference type="FunFam" id="3.40.640.10:FF:000014">
    <property type="entry name" value="Adenosylmethionine-8-amino-7-oxononanoate aminotransferase, probable"/>
    <property type="match status" value="1"/>
</dbReference>
<keyword evidence="7" id="KW-1185">Reference proteome</keyword>
<dbReference type="InterPro" id="IPR005814">
    <property type="entry name" value="Aminotrans_3"/>
</dbReference>
<dbReference type="InterPro" id="IPR015422">
    <property type="entry name" value="PyrdxlP-dep_Trfase_small"/>
</dbReference>
<dbReference type="GO" id="GO:0008483">
    <property type="term" value="F:transaminase activity"/>
    <property type="evidence" value="ECO:0007669"/>
    <property type="project" value="UniProtKB-KW"/>
</dbReference>
<dbReference type="AlphaFoldDB" id="A0A6G8PTK6"/>
<dbReference type="InterPro" id="IPR015421">
    <property type="entry name" value="PyrdxlP-dep_Trfase_major"/>
</dbReference>
<protein>
    <submittedName>
        <fullName evidence="6">Aminotransferase class III-fold pyridoxal phosphate-dependent enzyme</fullName>
    </submittedName>
</protein>
<dbReference type="GO" id="GO:0030170">
    <property type="term" value="F:pyridoxal phosphate binding"/>
    <property type="evidence" value="ECO:0007669"/>
    <property type="project" value="InterPro"/>
</dbReference>
<keyword evidence="3 6" id="KW-0808">Transferase</keyword>
<comment type="similarity">
    <text evidence="1 5">Belongs to the class-III pyridoxal-phosphate-dependent aminotransferase family.</text>
</comment>
<evidence type="ECO:0000313" key="7">
    <source>
        <dbReference type="Proteomes" id="UP000502706"/>
    </source>
</evidence>
<keyword evidence="4 5" id="KW-0663">Pyridoxal phosphate</keyword>
<dbReference type="InterPro" id="IPR015424">
    <property type="entry name" value="PyrdxlP-dep_Trfase"/>
</dbReference>
<accession>A0A6G8PTK6</accession>
<reference evidence="6 7" key="1">
    <citation type="submission" date="2019-10" db="EMBL/GenBank/DDBJ databases">
        <title>Rubrobacter sp nov SCSIO 52915 isolated from a deep-sea sediment in the South China Sea.</title>
        <authorList>
            <person name="Chen R.W."/>
        </authorList>
    </citation>
    <scope>NUCLEOTIDE SEQUENCE [LARGE SCALE GENOMIC DNA]</scope>
    <source>
        <strain evidence="6 7">SCSIO 52915</strain>
    </source>
</reference>
<dbReference type="Proteomes" id="UP000502706">
    <property type="component" value="Chromosome"/>
</dbReference>
<evidence type="ECO:0000256" key="3">
    <source>
        <dbReference type="ARBA" id="ARBA00022679"/>
    </source>
</evidence>
<proteinExistence type="inferred from homology"/>
<dbReference type="CDD" id="cd00610">
    <property type="entry name" value="OAT_like"/>
    <property type="match status" value="1"/>
</dbReference>
<dbReference type="Gene3D" id="3.40.640.10">
    <property type="entry name" value="Type I PLP-dependent aspartate aminotransferase-like (Major domain)"/>
    <property type="match status" value="1"/>
</dbReference>
<organism evidence="6 7">
    <name type="scientific">Rubrobacter marinus</name>
    <dbReference type="NCBI Taxonomy" id="2653852"/>
    <lineage>
        <taxon>Bacteria</taxon>
        <taxon>Bacillati</taxon>
        <taxon>Actinomycetota</taxon>
        <taxon>Rubrobacteria</taxon>
        <taxon>Rubrobacterales</taxon>
        <taxon>Rubrobacteraceae</taxon>
        <taxon>Rubrobacter</taxon>
    </lineage>
</organism>
<dbReference type="PIRSF" id="PIRSF000521">
    <property type="entry name" value="Transaminase_4ab_Lys_Orn"/>
    <property type="match status" value="1"/>
</dbReference>
<dbReference type="Pfam" id="PF00202">
    <property type="entry name" value="Aminotran_3"/>
    <property type="match status" value="1"/>
</dbReference>
<evidence type="ECO:0000313" key="6">
    <source>
        <dbReference type="EMBL" id="QIN77829.1"/>
    </source>
</evidence>